<organism evidence="2 3">
    <name type="scientific">Seiridium cardinale</name>
    <dbReference type="NCBI Taxonomy" id="138064"/>
    <lineage>
        <taxon>Eukaryota</taxon>
        <taxon>Fungi</taxon>
        <taxon>Dikarya</taxon>
        <taxon>Ascomycota</taxon>
        <taxon>Pezizomycotina</taxon>
        <taxon>Sordariomycetes</taxon>
        <taxon>Xylariomycetidae</taxon>
        <taxon>Amphisphaeriales</taxon>
        <taxon>Sporocadaceae</taxon>
        <taxon>Seiridium</taxon>
    </lineage>
</organism>
<keyword evidence="2" id="KW-0640">Prion</keyword>
<protein>
    <submittedName>
        <fullName evidence="2">Prion-inhibition and propagation HeLo domain-containing protein</fullName>
    </submittedName>
</protein>
<dbReference type="Proteomes" id="UP001465668">
    <property type="component" value="Unassembled WGS sequence"/>
</dbReference>
<feature type="transmembrane region" description="Helical" evidence="1">
    <location>
        <begin position="6"/>
        <end position="27"/>
    </location>
</feature>
<evidence type="ECO:0000313" key="3">
    <source>
        <dbReference type="Proteomes" id="UP001465668"/>
    </source>
</evidence>
<keyword evidence="1" id="KW-0472">Membrane</keyword>
<keyword evidence="1" id="KW-1133">Transmembrane helix</keyword>
<sequence length="223" mass="26104">MSDLPSISIASITIGFVSFGLTLAIWLNAFWQAFLTVAHAPTQIQDELSVLRQQLYEEAEYLRRLRRRERRPSMRHRDSHRAKRDVYGDSGPVRVLSDAVKDLMHDFKVYEHPFLVIPGRTDEDRGEKDLEWSFDAMRQNYQCDLPRRLIWLRFRGSVTNIATKLERIQTHRAAIESTECRLLMIDCMGLVRECQDRMLDLDDRMRVIEDRLLGARVVRASGI</sequence>
<keyword evidence="3" id="KW-1185">Reference proteome</keyword>
<reference evidence="2 3" key="1">
    <citation type="submission" date="2024-02" db="EMBL/GenBank/DDBJ databases">
        <title>First draft genome assembly of two strains of Seiridium cardinale.</title>
        <authorList>
            <person name="Emiliani G."/>
            <person name="Scali E."/>
        </authorList>
    </citation>
    <scope>NUCLEOTIDE SEQUENCE [LARGE SCALE GENOMIC DNA]</scope>
    <source>
        <strain evidence="2 3">BM-138-000479</strain>
    </source>
</reference>
<keyword evidence="2" id="KW-0034">Amyloid</keyword>
<comment type="caution">
    <text evidence="2">The sequence shown here is derived from an EMBL/GenBank/DDBJ whole genome shotgun (WGS) entry which is preliminary data.</text>
</comment>
<proteinExistence type="predicted"/>
<evidence type="ECO:0000256" key="1">
    <source>
        <dbReference type="SAM" id="Phobius"/>
    </source>
</evidence>
<keyword evidence="1" id="KW-0812">Transmembrane</keyword>
<dbReference type="EMBL" id="JARVKM010000070">
    <property type="protein sequence ID" value="KAK9771759.1"/>
    <property type="molecule type" value="Genomic_DNA"/>
</dbReference>
<evidence type="ECO:0000313" key="2">
    <source>
        <dbReference type="EMBL" id="KAK9771759.1"/>
    </source>
</evidence>
<accession>A0ABR2XDF3</accession>
<gene>
    <name evidence="2" type="ORF">SCAR479_11547</name>
</gene>
<name>A0ABR2XDF3_9PEZI</name>